<protein>
    <submittedName>
        <fullName evidence="1">Uncharacterized protein</fullName>
    </submittedName>
</protein>
<gene>
    <name evidence="1" type="ORF">SPI02_04770</name>
</gene>
<keyword evidence="2" id="KW-1185">Reference proteome</keyword>
<dbReference type="Proteomes" id="UP000321736">
    <property type="component" value="Unassembled WGS sequence"/>
</dbReference>
<organism evidence="1 2">
    <name type="scientific">Staphylococcus piscifermentans</name>
    <dbReference type="NCBI Taxonomy" id="70258"/>
    <lineage>
        <taxon>Bacteria</taxon>
        <taxon>Bacillati</taxon>
        <taxon>Bacillota</taxon>
        <taxon>Bacilli</taxon>
        <taxon>Bacillales</taxon>
        <taxon>Staphylococcaceae</taxon>
        <taxon>Staphylococcus</taxon>
    </lineage>
</organism>
<reference evidence="1 2" key="1">
    <citation type="submission" date="2019-07" db="EMBL/GenBank/DDBJ databases">
        <title>Whole genome shotgun sequence of Staphylococcus piscifermentans NBRC 109625.</title>
        <authorList>
            <person name="Hosoyama A."/>
            <person name="Uohara A."/>
            <person name="Ohji S."/>
            <person name="Ichikawa N."/>
        </authorList>
    </citation>
    <scope>NUCLEOTIDE SEQUENCE [LARGE SCALE GENOMIC DNA]</scope>
    <source>
        <strain evidence="1 2">NBRC 109625</strain>
    </source>
</reference>
<dbReference type="OrthoDB" id="2217233at2"/>
<dbReference type="EMBL" id="BKAR01000004">
    <property type="protein sequence ID" value="GEP83892.1"/>
    <property type="molecule type" value="Genomic_DNA"/>
</dbReference>
<accession>A0A239UAC1</accession>
<evidence type="ECO:0000313" key="1">
    <source>
        <dbReference type="EMBL" id="GEP83892.1"/>
    </source>
</evidence>
<evidence type="ECO:0000313" key="2">
    <source>
        <dbReference type="Proteomes" id="UP000321736"/>
    </source>
</evidence>
<proteinExistence type="predicted"/>
<sequence length="71" mass="8541">MKRIQLKSSLFWALLSDTIYVYFNNGKLRKEIHSNNSKKFFSLLKFLITPKSQDELDYFCFKNKITNIEKD</sequence>
<dbReference type="RefSeq" id="WP_095106222.1">
    <property type="nucleotide sequence ID" value="NZ_BKAR01000004.1"/>
</dbReference>
<dbReference type="AlphaFoldDB" id="A0A239UAC1"/>
<comment type="caution">
    <text evidence="1">The sequence shown here is derived from an EMBL/GenBank/DDBJ whole genome shotgun (WGS) entry which is preliminary data.</text>
</comment>
<name>A0A239UAC1_9STAP</name>